<comment type="subcellular location">
    <subcellularLocation>
        <location evidence="1">Membrane</location>
        <topology evidence="1">Multi-pass membrane protein</topology>
    </subcellularLocation>
</comment>
<reference evidence="7" key="1">
    <citation type="journal article" date="2022" name="bioRxiv">
        <title>Genomics of Preaxostyla Flagellates Illuminates Evolutionary Transitions and the Path Towards Mitochondrial Loss.</title>
        <authorList>
            <person name="Novak L.V.F."/>
            <person name="Treitli S.C."/>
            <person name="Pyrih J."/>
            <person name="Halakuc P."/>
            <person name="Pipaliya S.V."/>
            <person name="Vacek V."/>
            <person name="Brzon O."/>
            <person name="Soukal P."/>
            <person name="Eme L."/>
            <person name="Dacks J.B."/>
            <person name="Karnkowska A."/>
            <person name="Elias M."/>
            <person name="Hampl V."/>
        </authorList>
    </citation>
    <scope>NUCLEOTIDE SEQUENCE</scope>
    <source>
        <strain evidence="7">RCP-MX</strain>
    </source>
</reference>
<dbReference type="EMBL" id="JAPMOS010000025">
    <property type="protein sequence ID" value="KAJ4458793.1"/>
    <property type="molecule type" value="Genomic_DNA"/>
</dbReference>
<dbReference type="Pfam" id="PF03798">
    <property type="entry name" value="TRAM_LAG1_CLN8"/>
    <property type="match status" value="1"/>
</dbReference>
<dbReference type="Proteomes" id="UP001141327">
    <property type="component" value="Unassembled WGS sequence"/>
</dbReference>
<protein>
    <recommendedName>
        <fullName evidence="6">TLC domain-containing protein</fullName>
    </recommendedName>
</protein>
<keyword evidence="3 5" id="KW-1133">Transmembrane helix</keyword>
<gene>
    <name evidence="7" type="ORF">PAPYR_5305</name>
</gene>
<dbReference type="PANTHER" id="PTHR12560:SF0">
    <property type="entry name" value="LD18904P"/>
    <property type="match status" value="1"/>
</dbReference>
<keyword evidence="8" id="KW-1185">Reference proteome</keyword>
<feature type="domain" description="TLC" evidence="6">
    <location>
        <begin position="1"/>
        <end position="79"/>
    </location>
</feature>
<feature type="transmembrane region" description="Helical" evidence="5">
    <location>
        <begin position="25"/>
        <end position="53"/>
    </location>
</feature>
<evidence type="ECO:0000256" key="5">
    <source>
        <dbReference type="SAM" id="Phobius"/>
    </source>
</evidence>
<dbReference type="PANTHER" id="PTHR12560">
    <property type="entry name" value="LONGEVITY ASSURANCE FACTOR 1 LAG1"/>
    <property type="match status" value="1"/>
</dbReference>
<evidence type="ECO:0000313" key="7">
    <source>
        <dbReference type="EMBL" id="KAJ4458793.1"/>
    </source>
</evidence>
<evidence type="ECO:0000256" key="1">
    <source>
        <dbReference type="ARBA" id="ARBA00004141"/>
    </source>
</evidence>
<evidence type="ECO:0000313" key="8">
    <source>
        <dbReference type="Proteomes" id="UP001141327"/>
    </source>
</evidence>
<keyword evidence="2 5" id="KW-0812">Transmembrane</keyword>
<accession>A0ABQ8UKP6</accession>
<keyword evidence="4 5" id="KW-0472">Membrane</keyword>
<name>A0ABQ8UKP6_9EUKA</name>
<evidence type="ECO:0000256" key="3">
    <source>
        <dbReference type="ARBA" id="ARBA00022989"/>
    </source>
</evidence>
<feature type="transmembrane region" description="Helical" evidence="5">
    <location>
        <begin position="59"/>
        <end position="78"/>
    </location>
</feature>
<evidence type="ECO:0000256" key="2">
    <source>
        <dbReference type="ARBA" id="ARBA00022692"/>
    </source>
</evidence>
<organism evidence="7 8">
    <name type="scientific">Paratrimastix pyriformis</name>
    <dbReference type="NCBI Taxonomy" id="342808"/>
    <lineage>
        <taxon>Eukaryota</taxon>
        <taxon>Metamonada</taxon>
        <taxon>Preaxostyla</taxon>
        <taxon>Paratrimastigidae</taxon>
        <taxon>Paratrimastix</taxon>
    </lineage>
</organism>
<dbReference type="InterPro" id="IPR006634">
    <property type="entry name" value="TLC-dom"/>
</dbReference>
<proteinExistence type="predicted"/>
<evidence type="ECO:0000259" key="6">
    <source>
        <dbReference type="Pfam" id="PF03798"/>
    </source>
</evidence>
<sequence length="109" mass="12280">MDLSDCWLDLGKVLRDWNRKPSQALFLLFAVAFLALRLVVYPLVVLIPFFIAVTGCWEIKISMALLGVLNCVWMIFIIRATKRHFGGTAGTQKADKKPFQIIPCPALTN</sequence>
<comment type="caution">
    <text evidence="7">The sequence shown here is derived from an EMBL/GenBank/DDBJ whole genome shotgun (WGS) entry which is preliminary data.</text>
</comment>
<dbReference type="InterPro" id="IPR016439">
    <property type="entry name" value="Lag1/Lac1-like"/>
</dbReference>
<evidence type="ECO:0000256" key="4">
    <source>
        <dbReference type="ARBA" id="ARBA00023136"/>
    </source>
</evidence>